<organism evidence="2">
    <name type="scientific">Amphimedon queenslandica</name>
    <name type="common">Sponge</name>
    <dbReference type="NCBI Taxonomy" id="400682"/>
    <lineage>
        <taxon>Eukaryota</taxon>
        <taxon>Metazoa</taxon>
        <taxon>Porifera</taxon>
        <taxon>Demospongiae</taxon>
        <taxon>Heteroscleromorpha</taxon>
        <taxon>Haplosclerida</taxon>
        <taxon>Niphatidae</taxon>
        <taxon>Amphimedon</taxon>
    </lineage>
</organism>
<reference evidence="2" key="1">
    <citation type="submission" date="2017-05" db="UniProtKB">
        <authorList>
            <consortium name="EnsemblMetazoa"/>
        </authorList>
    </citation>
    <scope>IDENTIFICATION</scope>
</reference>
<evidence type="ECO:0000259" key="1">
    <source>
        <dbReference type="Pfam" id="PF21787"/>
    </source>
</evidence>
<protein>
    <recommendedName>
        <fullName evidence="1">Transposable element P transposase-like RNase H domain-containing protein</fullName>
    </recommendedName>
</protein>
<accession>A0A1X7SZ13</accession>
<feature type="domain" description="Transposable element P transposase-like RNase H" evidence="1">
    <location>
        <begin position="10"/>
        <end position="146"/>
    </location>
</feature>
<proteinExistence type="predicted"/>
<sequence length="351" mass="40416">MLECAQKYEDFIKEKVQSKSAVPVGQGVLIWDEVKVQSRIIWNSSNSAIIGYSMSSDDFISLHDVYQGLSEEEKCQKTSYVIQFLWRDLSSSFDVVGPYYTCPSSIETKFFHSIVTRTMLVFSQFGFHIRALLCDGASNNLSLLKVFCGYVNNEKDIQAPWFKSPFDGEKVYLIVCPSHQLKNMIAALYSSRVEGTKNFCRNGTTFGWSTIESVYRSDLCRAQKGISRRVPGLKYSYIVRDSWTRLNVLPAKIMQQPYMISAIREIAEKKDTMKEPHSLVANYLRACNMIFENGILSHEKITSMSSRPIVNMAEGMKWFFKWKEEEPDMGFVTYHVSRIQRSLSRFFSEKS</sequence>
<dbReference type="OrthoDB" id="5979814at2759"/>
<dbReference type="Pfam" id="PF21787">
    <property type="entry name" value="TNP-like_RNaseH_N"/>
    <property type="match status" value="1"/>
</dbReference>
<evidence type="ECO:0000313" key="2">
    <source>
        <dbReference type="EnsemblMetazoa" id="Aqu2.1.07398_001"/>
    </source>
</evidence>
<dbReference type="InterPro" id="IPR048365">
    <property type="entry name" value="TNP-like_RNaseH_N"/>
</dbReference>
<dbReference type="AlphaFoldDB" id="A0A1X7SZ13"/>
<dbReference type="InParanoid" id="A0A1X7SZ13"/>
<dbReference type="EnsemblMetazoa" id="Aqu2.1.07398_001">
    <property type="protein sequence ID" value="Aqu2.1.07398_001"/>
    <property type="gene ID" value="Aqu2.1.07398"/>
</dbReference>
<name>A0A1X7SZ13_AMPQE</name>